<dbReference type="GO" id="GO:0005737">
    <property type="term" value="C:cytoplasm"/>
    <property type="evidence" value="ECO:0007669"/>
    <property type="project" value="UniProtKB-SubCell"/>
</dbReference>
<feature type="binding site" evidence="10">
    <location>
        <position position="119"/>
    </location>
    <ligand>
        <name>L-histidine</name>
        <dbReference type="ChEBI" id="CHEBI:57595"/>
    </ligand>
</feature>
<evidence type="ECO:0000256" key="6">
    <source>
        <dbReference type="ARBA" id="ARBA00022605"/>
    </source>
</evidence>
<proteinExistence type="inferred from homology"/>
<dbReference type="PIRSF" id="PIRSF001549">
    <property type="entry name" value="His-tRNA_synth"/>
    <property type="match status" value="1"/>
</dbReference>
<evidence type="ECO:0000259" key="11">
    <source>
        <dbReference type="PROSITE" id="PS50862"/>
    </source>
</evidence>
<dbReference type="PANTHER" id="PTHR43707">
    <property type="entry name" value="HISTIDYL-TRNA SYNTHETASE"/>
    <property type="match status" value="1"/>
</dbReference>
<dbReference type="GO" id="GO:0006427">
    <property type="term" value="P:histidyl-tRNA aminoacylation"/>
    <property type="evidence" value="ECO:0007669"/>
    <property type="project" value="TreeGrafter"/>
</dbReference>
<evidence type="ECO:0000256" key="5">
    <source>
        <dbReference type="ARBA" id="ARBA00022490"/>
    </source>
</evidence>
<keyword evidence="6 9" id="KW-0028">Amino-acid biosynthesis</keyword>
<evidence type="ECO:0000256" key="7">
    <source>
        <dbReference type="ARBA" id="ARBA00023102"/>
    </source>
</evidence>
<dbReference type="Proteomes" id="UP000051248">
    <property type="component" value="Unassembled WGS sequence"/>
</dbReference>
<dbReference type="InterPro" id="IPR045864">
    <property type="entry name" value="aa-tRNA-synth_II/BPL/LPL"/>
</dbReference>
<evidence type="ECO:0000313" key="12">
    <source>
        <dbReference type="EMBL" id="KRK79264.1"/>
    </source>
</evidence>
<evidence type="ECO:0000256" key="3">
    <source>
        <dbReference type="ARBA" id="ARBA00005539"/>
    </source>
</evidence>
<keyword evidence="12" id="KW-0436">Ligase</keyword>
<dbReference type="HAMAP" id="MF_00125">
    <property type="entry name" value="HisZ"/>
    <property type="match status" value="1"/>
</dbReference>
<dbReference type="InterPro" id="IPR004516">
    <property type="entry name" value="HisRS/HisZ"/>
</dbReference>
<evidence type="ECO:0000256" key="9">
    <source>
        <dbReference type="HAMAP-Rule" id="MF_00125"/>
    </source>
</evidence>
<dbReference type="STRING" id="1423775.FD03_GL001630"/>
<evidence type="ECO:0000256" key="10">
    <source>
        <dbReference type="PIRSR" id="PIRSR001549-1"/>
    </source>
</evidence>
<comment type="similarity">
    <text evidence="3 9">Belongs to the class-II aminoacyl-tRNA synthetase family. HisZ subfamily.</text>
</comment>
<protein>
    <recommendedName>
        <fullName evidence="4 9">ATP phosphoribosyltransferase regulatory subunit</fullName>
    </recommendedName>
</protein>
<sequence length="385" mass="43981">MKNNLLPLGTRDEFGSRASIKQNIVAVIQRHFEARGFSRISTPLLEKEQVFEPYQLGNYQMYRFLDQDGDTLVLRPDLTLPIARFLSSTNIPLPQKFFYIGDIFRISRRLSGSYNESTQAGIELIGYKSIKAELECLMIINQLSDELLDSSVEIELGYADFARGILRLLTDDTQLQEEILQALYDKKIPTYESLISKFSNNELFEFLKRWPRLFGKPDVIFEQLTKFDLPVMIQVKIDALKEIIEWISQTMPEQKVSLDLSSRAPQKYYTGLTFRGFSKDGAGYLFSGGRYDKLLANFQDQTESAIGMGIDIDVIADLALQKKTKKTKTMIYFNNSQWNEAERVLAKIPHSVLSLADTKKQAQLEAEQADAKFLDLTGGNENDIE</sequence>
<evidence type="ECO:0000256" key="8">
    <source>
        <dbReference type="ARBA" id="ARBA00025246"/>
    </source>
</evidence>
<feature type="binding site" evidence="10">
    <location>
        <position position="123"/>
    </location>
    <ligand>
        <name>L-histidine</name>
        <dbReference type="ChEBI" id="CHEBI:57595"/>
    </ligand>
</feature>
<dbReference type="GO" id="GO:0000105">
    <property type="term" value="P:L-histidine biosynthetic process"/>
    <property type="evidence" value="ECO:0007669"/>
    <property type="project" value="UniProtKB-UniRule"/>
</dbReference>
<evidence type="ECO:0000256" key="4">
    <source>
        <dbReference type="ARBA" id="ARBA00020397"/>
    </source>
</evidence>
<evidence type="ECO:0000256" key="2">
    <source>
        <dbReference type="ARBA" id="ARBA00004667"/>
    </source>
</evidence>
<dbReference type="UniPathway" id="UPA00031">
    <property type="reaction ID" value="UER00006"/>
</dbReference>
<feature type="binding site" evidence="10">
    <location>
        <begin position="268"/>
        <end position="269"/>
    </location>
    <ligand>
        <name>L-histidine</name>
        <dbReference type="ChEBI" id="CHEBI:57595"/>
    </ligand>
</feature>
<dbReference type="AlphaFoldDB" id="A0A0R1K726"/>
<dbReference type="InterPro" id="IPR041715">
    <property type="entry name" value="HisRS-like_core"/>
</dbReference>
<comment type="function">
    <text evidence="8 9">Required for the first step of histidine biosynthesis. May allow the feedback regulation of ATP phosphoribosyltransferase activity by histidine.</text>
</comment>
<feature type="binding site" evidence="10">
    <location>
        <begin position="77"/>
        <end position="79"/>
    </location>
    <ligand>
        <name>L-histidine</name>
        <dbReference type="ChEBI" id="CHEBI:57595"/>
    </ligand>
</feature>
<dbReference type="GO" id="GO:0140096">
    <property type="term" value="F:catalytic activity, acting on a protein"/>
    <property type="evidence" value="ECO:0007669"/>
    <property type="project" value="UniProtKB-ARBA"/>
</dbReference>
<comment type="miscellaneous">
    <text evidence="9">This function is generally fulfilled by the C-terminal part of HisG, which is missing in some bacteria such as this one.</text>
</comment>
<dbReference type="InterPro" id="IPR006195">
    <property type="entry name" value="aa-tRNA-synth_II"/>
</dbReference>
<dbReference type="PATRIC" id="fig|1423775.4.peg.1661"/>
<feature type="domain" description="Aminoacyl-transfer RNA synthetases class-II family profile" evidence="11">
    <location>
        <begin position="1"/>
        <end position="216"/>
    </location>
</feature>
<dbReference type="GO" id="GO:0016740">
    <property type="term" value="F:transferase activity"/>
    <property type="evidence" value="ECO:0007669"/>
    <property type="project" value="UniProtKB-ARBA"/>
</dbReference>
<comment type="caution">
    <text evidence="12">The sequence shown here is derived from an EMBL/GenBank/DDBJ whole genome shotgun (WGS) entry which is preliminary data.</text>
</comment>
<evidence type="ECO:0000313" key="13">
    <source>
        <dbReference type="Proteomes" id="UP000051248"/>
    </source>
</evidence>
<dbReference type="SUPFAM" id="SSF55681">
    <property type="entry name" value="Class II aaRS and biotin synthetases"/>
    <property type="match status" value="1"/>
</dbReference>
<dbReference type="EMBL" id="AZDZ01000019">
    <property type="protein sequence ID" value="KRK79264.1"/>
    <property type="molecule type" value="Genomic_DNA"/>
</dbReference>
<keyword evidence="7 9" id="KW-0368">Histidine biosynthesis</keyword>
<dbReference type="CDD" id="cd00773">
    <property type="entry name" value="HisRS-like_core"/>
    <property type="match status" value="1"/>
</dbReference>
<dbReference type="Gene3D" id="3.30.930.10">
    <property type="entry name" value="Bira Bifunctional Protein, Domain 2"/>
    <property type="match status" value="1"/>
</dbReference>
<name>A0A0R1K726_9LACO</name>
<evidence type="ECO:0000256" key="1">
    <source>
        <dbReference type="ARBA" id="ARBA00004496"/>
    </source>
</evidence>
<accession>A0A0R1K726</accession>
<dbReference type="PANTHER" id="PTHR43707:SF6">
    <property type="entry name" value="ATP PHOSPHORIBOSYLTRANSFERASE REGULATORY SUBUNIT"/>
    <property type="match status" value="1"/>
</dbReference>
<keyword evidence="13" id="KW-1185">Reference proteome</keyword>
<dbReference type="Pfam" id="PF13393">
    <property type="entry name" value="tRNA-synt_His"/>
    <property type="match status" value="1"/>
</dbReference>
<comment type="pathway">
    <text evidence="2 9">Amino-acid biosynthesis; L-histidine biosynthesis; L-histidine from 5-phospho-alpha-D-ribose 1-diphosphate: step 1/9.</text>
</comment>
<comment type="subunit">
    <text evidence="9">Heteromultimer composed of HisG and HisZ subunits.</text>
</comment>
<dbReference type="InterPro" id="IPR004517">
    <property type="entry name" value="HisZ"/>
</dbReference>
<dbReference type="GO" id="GO:0004821">
    <property type="term" value="F:histidine-tRNA ligase activity"/>
    <property type="evidence" value="ECO:0007669"/>
    <property type="project" value="TreeGrafter"/>
</dbReference>
<organism evidence="12 13">
    <name type="scientific">Companilactobacillus nodensis DSM 19682 = JCM 14932 = NBRC 107160</name>
    <dbReference type="NCBI Taxonomy" id="1423775"/>
    <lineage>
        <taxon>Bacteria</taxon>
        <taxon>Bacillati</taxon>
        <taxon>Bacillota</taxon>
        <taxon>Bacilli</taxon>
        <taxon>Lactobacillales</taxon>
        <taxon>Lactobacillaceae</taxon>
        <taxon>Companilactobacillus</taxon>
    </lineage>
</organism>
<dbReference type="eggNOG" id="COG3705">
    <property type="taxonomic scope" value="Bacteria"/>
</dbReference>
<feature type="binding site" evidence="10">
    <location>
        <position position="105"/>
    </location>
    <ligand>
        <name>L-histidine</name>
        <dbReference type="ChEBI" id="CHEBI:57595"/>
    </ligand>
</feature>
<reference evidence="12 13" key="1">
    <citation type="journal article" date="2015" name="Genome Announc.">
        <title>Expanding the biotechnology potential of lactobacilli through comparative genomics of 213 strains and associated genera.</title>
        <authorList>
            <person name="Sun Z."/>
            <person name="Harris H.M."/>
            <person name="McCann A."/>
            <person name="Guo C."/>
            <person name="Argimon S."/>
            <person name="Zhang W."/>
            <person name="Yang X."/>
            <person name="Jeffery I.B."/>
            <person name="Cooney J.C."/>
            <person name="Kagawa T.F."/>
            <person name="Liu W."/>
            <person name="Song Y."/>
            <person name="Salvetti E."/>
            <person name="Wrobel A."/>
            <person name="Rasinkangas P."/>
            <person name="Parkhill J."/>
            <person name="Rea M.C."/>
            <person name="O'Sullivan O."/>
            <person name="Ritari J."/>
            <person name="Douillard F.P."/>
            <person name="Paul Ross R."/>
            <person name="Yang R."/>
            <person name="Briner A.E."/>
            <person name="Felis G.E."/>
            <person name="de Vos W.M."/>
            <person name="Barrangou R."/>
            <person name="Klaenhammer T.R."/>
            <person name="Caufield P.W."/>
            <person name="Cui Y."/>
            <person name="Zhang H."/>
            <person name="O'Toole P.W."/>
        </authorList>
    </citation>
    <scope>NUCLEOTIDE SEQUENCE [LARGE SCALE GENOMIC DNA]</scope>
    <source>
        <strain evidence="12 13">DSM 19682</strain>
    </source>
</reference>
<comment type="subcellular location">
    <subcellularLocation>
        <location evidence="1 9">Cytoplasm</location>
    </subcellularLocation>
</comment>
<gene>
    <name evidence="9" type="primary">hisZ</name>
    <name evidence="12" type="ORF">FD03_GL001630</name>
</gene>
<dbReference type="PROSITE" id="PS50862">
    <property type="entry name" value="AA_TRNA_LIGASE_II"/>
    <property type="match status" value="1"/>
</dbReference>
<dbReference type="RefSeq" id="WP_025023158.1">
    <property type="nucleotide sequence ID" value="NZ_AZDZ01000019.1"/>
</dbReference>
<dbReference type="OrthoDB" id="9800814at2"/>
<keyword evidence="5 9" id="KW-0963">Cytoplasm</keyword>